<comment type="caution">
    <text evidence="5">The sequence shown here is derived from an EMBL/GenBank/DDBJ whole genome shotgun (WGS) entry which is preliminary data.</text>
</comment>
<dbReference type="SUPFAM" id="SSF56219">
    <property type="entry name" value="DNase I-like"/>
    <property type="match status" value="1"/>
</dbReference>
<dbReference type="Gene3D" id="3.60.21.10">
    <property type="match status" value="1"/>
</dbReference>
<evidence type="ECO:0000313" key="5">
    <source>
        <dbReference type="EMBL" id="GKH73734.1"/>
    </source>
</evidence>
<gene>
    <name evidence="5" type="ORF">CE91St3_35970</name>
</gene>
<keyword evidence="5" id="KW-0255">Endonuclease</keyword>
<feature type="domain" description="Endonuclease/exonuclease/phosphatase" evidence="3">
    <location>
        <begin position="64"/>
        <end position="275"/>
    </location>
</feature>
<dbReference type="InterPro" id="IPR036691">
    <property type="entry name" value="Endo/exonu/phosph_ase_sf"/>
</dbReference>
<dbReference type="PANTHER" id="PTHR14859">
    <property type="entry name" value="CALCOFLUOR WHITE HYPERSENSITIVE PROTEIN PRECURSOR"/>
    <property type="match status" value="1"/>
</dbReference>
<dbReference type="GO" id="GO:0003993">
    <property type="term" value="F:acid phosphatase activity"/>
    <property type="evidence" value="ECO:0007669"/>
    <property type="project" value="InterPro"/>
</dbReference>
<keyword evidence="5" id="KW-0540">Nuclease</keyword>
<name>A0AA37KBK6_9BACT</name>
<dbReference type="InterPro" id="IPR051916">
    <property type="entry name" value="GPI-anchor_lipid_remodeler"/>
</dbReference>
<dbReference type="SUPFAM" id="SSF56300">
    <property type="entry name" value="Metallo-dependent phosphatases"/>
    <property type="match status" value="1"/>
</dbReference>
<dbReference type="AlphaFoldDB" id="A0AA37KBK6"/>
<protein>
    <submittedName>
        <fullName evidence="5">Endonuclease</fullName>
    </submittedName>
</protein>
<dbReference type="GO" id="GO:0046872">
    <property type="term" value="F:metal ion binding"/>
    <property type="evidence" value="ECO:0007669"/>
    <property type="project" value="InterPro"/>
</dbReference>
<dbReference type="EMBL" id="BQNZ01000004">
    <property type="protein sequence ID" value="GKH73734.1"/>
    <property type="molecule type" value="Genomic_DNA"/>
</dbReference>
<dbReference type="InterPro" id="IPR004843">
    <property type="entry name" value="Calcineurin-like_PHP"/>
</dbReference>
<dbReference type="GO" id="GO:0004519">
    <property type="term" value="F:endonuclease activity"/>
    <property type="evidence" value="ECO:0007669"/>
    <property type="project" value="UniProtKB-KW"/>
</dbReference>
<keyword evidence="5" id="KW-0378">Hydrolase</keyword>
<dbReference type="Pfam" id="PF03372">
    <property type="entry name" value="Exo_endo_phos"/>
    <property type="match status" value="1"/>
</dbReference>
<sequence length="650" mass="73461">MGFLMRIYLAGLMESCYFCGLIYKSGDKMKQAVWLAAALMMLLPLGKVYSKERSERENNTLCIMSYNIRNGRGMDDVTDFRRTAAVINKVCPDVVAVQEIDSVTGRSGGKDVLREIAGLTLMHHMYAPAIDYDGGKYGIGMLSKEKPLGYRYLPLPGREEARALLVVEFEKYIYCCTHLSLTEEDRMLSLPVIRQVAASANKPFFIAGDMNAHPGSEFIRQLQNDFVILTDTKKPTFPANNPDETIDYIAAYAKDTTAFTRISSRVWDEPAASDHRPIITDIIFNQPAGKIFRTEPYLQNPVGNGITVMWQTTVPTYSWVEYGTDKEHLQKARTIVDGQVICNDLQNKIRLDGLEPGKTYYYRVCSQEIMLYQAYKKVFGETAVSDFHTFTLPTTTDTDFTAIIFNDLHKHSETLQALYKQVKDLKYDFVVFNGDCIDDPANHDEATCFLSELNETVGADRVPVFYIRGNHEIRNAYSIGLRSLFDYVGDKTYGAFNWGDTRIVMLDCGEDKPDTHWVYYGLNDFSDLRKAQAGFLKEELASRAFKKASKRVLIHHVPIFGKGEDYDSYNPCRDEWGAILEKAPFAVSINAHTHRFAYIPEGADGNNYPVVVGGGYRMDGATVMILQKKGKEMTLRVLNAKGETLKELNL</sequence>
<dbReference type="Proteomes" id="UP001055114">
    <property type="component" value="Unassembled WGS sequence"/>
</dbReference>
<dbReference type="GO" id="GO:0016020">
    <property type="term" value="C:membrane"/>
    <property type="evidence" value="ECO:0007669"/>
    <property type="project" value="GOC"/>
</dbReference>
<dbReference type="PANTHER" id="PTHR14859:SF15">
    <property type="entry name" value="ENDONUCLEASE_EXONUCLEASE_PHOSPHATASE DOMAIN-CONTAINING PROTEIN"/>
    <property type="match status" value="1"/>
</dbReference>
<evidence type="ECO:0000259" key="3">
    <source>
        <dbReference type="Pfam" id="PF03372"/>
    </source>
</evidence>
<dbReference type="InterPro" id="IPR008963">
    <property type="entry name" value="Purple_acid_Pase-like_N"/>
</dbReference>
<feature type="domain" description="Purple acid phosphatase N-terminal" evidence="4">
    <location>
        <begin position="303"/>
        <end position="368"/>
    </location>
</feature>
<dbReference type="GO" id="GO:0006506">
    <property type="term" value="P:GPI anchor biosynthetic process"/>
    <property type="evidence" value="ECO:0007669"/>
    <property type="project" value="TreeGrafter"/>
</dbReference>
<feature type="domain" description="Calcineurin-like phosphoesterase" evidence="2">
    <location>
        <begin position="403"/>
        <end position="595"/>
    </location>
</feature>
<dbReference type="Gene3D" id="2.60.40.380">
    <property type="entry name" value="Purple acid phosphatase-like, N-terminal"/>
    <property type="match status" value="1"/>
</dbReference>
<dbReference type="CDD" id="cd00838">
    <property type="entry name" value="MPP_superfamily"/>
    <property type="match status" value="1"/>
</dbReference>
<keyword evidence="1" id="KW-0732">Signal</keyword>
<dbReference type="Gene3D" id="3.60.10.10">
    <property type="entry name" value="Endonuclease/exonuclease/phosphatase"/>
    <property type="match status" value="1"/>
</dbReference>
<dbReference type="Pfam" id="PF00149">
    <property type="entry name" value="Metallophos"/>
    <property type="match status" value="1"/>
</dbReference>
<evidence type="ECO:0000256" key="1">
    <source>
        <dbReference type="ARBA" id="ARBA00022729"/>
    </source>
</evidence>
<organism evidence="5 6">
    <name type="scientific">Parabacteroides merdae</name>
    <dbReference type="NCBI Taxonomy" id="46503"/>
    <lineage>
        <taxon>Bacteria</taxon>
        <taxon>Pseudomonadati</taxon>
        <taxon>Bacteroidota</taxon>
        <taxon>Bacteroidia</taxon>
        <taxon>Bacteroidales</taxon>
        <taxon>Tannerellaceae</taxon>
        <taxon>Parabacteroides</taxon>
    </lineage>
</organism>
<reference evidence="5" key="1">
    <citation type="submission" date="2022-01" db="EMBL/GenBank/DDBJ databases">
        <title>Novel bile acid biosynthetic pathways are enriched in the microbiome of centenarians.</title>
        <authorList>
            <person name="Sato Y."/>
            <person name="Atarashi K."/>
            <person name="Plichta R.D."/>
            <person name="Arai Y."/>
            <person name="Sasajima S."/>
            <person name="Kearney M.S."/>
            <person name="Suda W."/>
            <person name="Takeshita K."/>
            <person name="Sasaki T."/>
            <person name="Okamoto S."/>
            <person name="Skelly N.A."/>
            <person name="Okamura Y."/>
            <person name="Vlamakis H."/>
            <person name="Li Y."/>
            <person name="Tanoue T."/>
            <person name="Takei H."/>
            <person name="Nittono H."/>
            <person name="Narushima S."/>
            <person name="Irie J."/>
            <person name="Itoh H."/>
            <person name="Moriya K."/>
            <person name="Sugiura Y."/>
            <person name="Suematsu M."/>
            <person name="Moritoki N."/>
            <person name="Shibata S."/>
            <person name="Littman R.D."/>
            <person name="Fischbach A.M."/>
            <person name="Uwamino Y."/>
            <person name="Inoue T."/>
            <person name="Honda A."/>
            <person name="Hattori M."/>
            <person name="Murai T."/>
            <person name="Xavier J.R."/>
            <person name="Hirose N."/>
            <person name="Honda K."/>
        </authorList>
    </citation>
    <scope>NUCLEOTIDE SEQUENCE</scope>
    <source>
        <strain evidence="5">CE91-St3</strain>
    </source>
</reference>
<accession>A0AA37KBK6</accession>
<evidence type="ECO:0000259" key="2">
    <source>
        <dbReference type="Pfam" id="PF00149"/>
    </source>
</evidence>
<evidence type="ECO:0000313" key="6">
    <source>
        <dbReference type="Proteomes" id="UP001055114"/>
    </source>
</evidence>
<dbReference type="Pfam" id="PF16656">
    <property type="entry name" value="Pur_ac_phosph_N"/>
    <property type="match status" value="1"/>
</dbReference>
<dbReference type="SUPFAM" id="SSF49363">
    <property type="entry name" value="Purple acid phosphatase, N-terminal domain"/>
    <property type="match status" value="1"/>
</dbReference>
<dbReference type="InterPro" id="IPR015914">
    <property type="entry name" value="PAPs_N"/>
</dbReference>
<proteinExistence type="predicted"/>
<dbReference type="InterPro" id="IPR029052">
    <property type="entry name" value="Metallo-depent_PP-like"/>
</dbReference>
<evidence type="ECO:0000259" key="4">
    <source>
        <dbReference type="Pfam" id="PF16656"/>
    </source>
</evidence>
<dbReference type="InterPro" id="IPR005135">
    <property type="entry name" value="Endo/exonuclease/phosphatase"/>
</dbReference>